<sequence length="409" mass="47089">MDGLKAKRRKLTDKALPNVILQNPDFAEDSKMYQSLLDMERKLDWTMTRKRVEIQDALSRNPTTTRTLRLFLSHTVSGQNWQTEGTDAPNFETGEGVPAWEFKIEGRLLELPNQRKDKTNQRKFSTFIKRMMIELDRDTNLYPEHNIVEWPQANGAQNPVLDGFTVRRTGDTPTKIRAVIYLDHYPEQYGVAPELGSILGIKEESRIGVIQALWNYIKVQGLQDKVDRRMIRADDRLRMIFGGDHMSFQKLPEIVNRYLTPPEPVVLHYEIDPSQPPPDRPQAYDVEVKTEDSALKGRMTVMLNTNKETATTLQKMDEEIALLAQSLHNSHLKRTFLQSFAKDPSQFIQVWLESQSRDLENILGSGATEGLTLRQEELRRSEFFRLPWVEEAVAVQEGLRLASKGMHTG</sequence>
<dbReference type="EMBL" id="JBANRG010000003">
    <property type="protein sequence ID" value="KAK7469181.1"/>
    <property type="molecule type" value="Genomic_DNA"/>
</dbReference>
<comment type="caution">
    <text evidence="2">The sequence shown here is derived from an EMBL/GenBank/DDBJ whole genome shotgun (WGS) entry which is preliminary data.</text>
</comment>
<dbReference type="Gene3D" id="1.10.245.10">
    <property type="entry name" value="SWIB/MDM2 domain"/>
    <property type="match status" value="1"/>
</dbReference>
<protein>
    <submittedName>
        <fullName evidence="2">SWI/SNF and RSC complex subunit Ssr3</fullName>
        <ecNumber evidence="2">2.7.11.1</ecNumber>
    </submittedName>
</protein>
<organism evidence="2 3">
    <name type="scientific">Marasmiellus scandens</name>
    <dbReference type="NCBI Taxonomy" id="2682957"/>
    <lineage>
        <taxon>Eukaryota</taxon>
        <taxon>Fungi</taxon>
        <taxon>Dikarya</taxon>
        <taxon>Basidiomycota</taxon>
        <taxon>Agaricomycotina</taxon>
        <taxon>Agaricomycetes</taxon>
        <taxon>Agaricomycetidae</taxon>
        <taxon>Agaricales</taxon>
        <taxon>Marasmiineae</taxon>
        <taxon>Omphalotaceae</taxon>
        <taxon>Marasmiellus</taxon>
    </lineage>
</organism>
<dbReference type="InterPro" id="IPR003121">
    <property type="entry name" value="SWIB_MDM2_domain"/>
</dbReference>
<dbReference type="Proteomes" id="UP001498398">
    <property type="component" value="Unassembled WGS sequence"/>
</dbReference>
<keyword evidence="3" id="KW-1185">Reference proteome</keyword>
<keyword evidence="2" id="KW-0808">Transferase</keyword>
<dbReference type="PANTHER" id="PTHR13844">
    <property type="entry name" value="SWI/SNF-RELATED MATRIX-ASSOCIATED ACTIN-DEPENDENT REGULATOR OF CHROMATIN SUBFAMILY D"/>
    <property type="match status" value="1"/>
</dbReference>
<dbReference type="Pfam" id="PF02201">
    <property type="entry name" value="SWIB"/>
    <property type="match status" value="1"/>
</dbReference>
<gene>
    <name evidence="2" type="primary">ssr3</name>
    <name evidence="2" type="ORF">VKT23_003672</name>
</gene>
<reference evidence="2 3" key="1">
    <citation type="submission" date="2024-01" db="EMBL/GenBank/DDBJ databases">
        <title>A draft genome for the cacao thread blight pathogen Marasmiellus scandens.</title>
        <authorList>
            <person name="Baruah I.K."/>
            <person name="Leung J."/>
            <person name="Bukari Y."/>
            <person name="Amoako-Attah I."/>
            <person name="Meinhardt L.W."/>
            <person name="Bailey B.A."/>
            <person name="Cohen S.P."/>
        </authorList>
    </citation>
    <scope>NUCLEOTIDE SEQUENCE [LARGE SCALE GENOMIC DNA]</scope>
    <source>
        <strain evidence="2 3">GH-19</strain>
    </source>
</reference>
<dbReference type="InterPro" id="IPR036885">
    <property type="entry name" value="SWIB_MDM2_dom_sf"/>
</dbReference>
<accession>A0ABR1K0Q1</accession>
<dbReference type="SUPFAM" id="SSF47592">
    <property type="entry name" value="SWIB/MDM2 domain"/>
    <property type="match status" value="1"/>
</dbReference>
<dbReference type="PROSITE" id="PS51925">
    <property type="entry name" value="SWIB_MDM2"/>
    <property type="match status" value="1"/>
</dbReference>
<name>A0ABR1K0Q1_9AGAR</name>
<proteinExistence type="predicted"/>
<dbReference type="InterPro" id="IPR019835">
    <property type="entry name" value="SWIB_domain"/>
</dbReference>
<evidence type="ECO:0000259" key="1">
    <source>
        <dbReference type="PROSITE" id="PS51925"/>
    </source>
</evidence>
<dbReference type="SMART" id="SM00151">
    <property type="entry name" value="SWIB"/>
    <property type="match status" value="1"/>
</dbReference>
<dbReference type="GO" id="GO:0004674">
    <property type="term" value="F:protein serine/threonine kinase activity"/>
    <property type="evidence" value="ECO:0007669"/>
    <property type="project" value="UniProtKB-EC"/>
</dbReference>
<evidence type="ECO:0000313" key="2">
    <source>
        <dbReference type="EMBL" id="KAK7469181.1"/>
    </source>
</evidence>
<feature type="domain" description="DM2" evidence="1">
    <location>
        <begin position="184"/>
        <end position="261"/>
    </location>
</feature>
<dbReference type="CDD" id="cd10568">
    <property type="entry name" value="SWIB_like"/>
    <property type="match status" value="1"/>
</dbReference>
<evidence type="ECO:0000313" key="3">
    <source>
        <dbReference type="Proteomes" id="UP001498398"/>
    </source>
</evidence>
<dbReference type="EC" id="2.7.11.1" evidence="2"/>